<proteinExistence type="predicted"/>
<protein>
    <recommendedName>
        <fullName evidence="4">Excreted virulence factor EspC, type VII ESX diderm</fullName>
    </recommendedName>
</protein>
<accession>A0ABP7CNS6</accession>
<organism evidence="2 3">
    <name type="scientific">Nonomuraea antimicrobica</name>
    <dbReference type="NCBI Taxonomy" id="561173"/>
    <lineage>
        <taxon>Bacteria</taxon>
        <taxon>Bacillati</taxon>
        <taxon>Actinomycetota</taxon>
        <taxon>Actinomycetes</taxon>
        <taxon>Streptosporangiales</taxon>
        <taxon>Streptosporangiaceae</taxon>
        <taxon>Nonomuraea</taxon>
    </lineage>
</organism>
<comment type="caution">
    <text evidence="2">The sequence shown here is derived from an EMBL/GenBank/DDBJ whole genome shotgun (WGS) entry which is preliminary data.</text>
</comment>
<dbReference type="EMBL" id="BAAAZP010000124">
    <property type="protein sequence ID" value="GAA3691831.1"/>
    <property type="molecule type" value="Genomic_DNA"/>
</dbReference>
<dbReference type="Proteomes" id="UP001500902">
    <property type="component" value="Unassembled WGS sequence"/>
</dbReference>
<evidence type="ECO:0000256" key="1">
    <source>
        <dbReference type="SAM" id="MobiDB-lite"/>
    </source>
</evidence>
<reference evidence="3" key="1">
    <citation type="journal article" date="2019" name="Int. J. Syst. Evol. Microbiol.">
        <title>The Global Catalogue of Microorganisms (GCM) 10K type strain sequencing project: providing services to taxonomists for standard genome sequencing and annotation.</title>
        <authorList>
            <consortium name="The Broad Institute Genomics Platform"/>
            <consortium name="The Broad Institute Genome Sequencing Center for Infectious Disease"/>
            <person name="Wu L."/>
            <person name="Ma J."/>
        </authorList>
    </citation>
    <scope>NUCLEOTIDE SEQUENCE [LARGE SCALE GENOMIC DNA]</scope>
    <source>
        <strain evidence="3">JCM 16904</strain>
    </source>
</reference>
<evidence type="ECO:0000313" key="2">
    <source>
        <dbReference type="EMBL" id="GAA3691831.1"/>
    </source>
</evidence>
<gene>
    <name evidence="2" type="ORF">GCM10022224_066800</name>
</gene>
<dbReference type="RefSeq" id="WP_344886964.1">
    <property type="nucleotide sequence ID" value="NZ_BAAAZP010000124.1"/>
</dbReference>
<name>A0ABP7CNS6_9ACTN</name>
<evidence type="ECO:0008006" key="4">
    <source>
        <dbReference type="Google" id="ProtNLM"/>
    </source>
</evidence>
<sequence>MAQENAPATGLLVSHPHLRESGSGLGRLSGDLRAEATALNDAVSQGNPWGDAGDLGTAMREAERALTRRAFETYVSSADRYDVAGQNLGAMSRDHLDTEDEIIARYSAIGRSAAPPD</sequence>
<feature type="region of interest" description="Disordered" evidence="1">
    <location>
        <begin position="1"/>
        <end position="26"/>
    </location>
</feature>
<keyword evidence="3" id="KW-1185">Reference proteome</keyword>
<evidence type="ECO:0000313" key="3">
    <source>
        <dbReference type="Proteomes" id="UP001500902"/>
    </source>
</evidence>